<accession>A0A5C7FE92</accession>
<evidence type="ECO:0000313" key="8">
    <source>
        <dbReference type="Proteomes" id="UP000321907"/>
    </source>
</evidence>
<evidence type="ECO:0000313" key="7">
    <source>
        <dbReference type="EMBL" id="TXF89397.1"/>
    </source>
</evidence>
<dbReference type="OrthoDB" id="9774900at2"/>
<dbReference type="AlphaFoldDB" id="A0A5C7FE92"/>
<keyword evidence="8" id="KW-1185">Reference proteome</keyword>
<comment type="subcellular location">
    <subcellularLocation>
        <location evidence="1">Membrane</location>
        <topology evidence="1">Single-pass membrane protein</topology>
    </subcellularLocation>
</comment>
<dbReference type="PANTHER" id="PTHR30168">
    <property type="entry name" value="PUTATIVE MEMBRANE PROTEIN YPFJ"/>
    <property type="match status" value="1"/>
</dbReference>
<keyword evidence="3 6" id="KW-1133">Transmembrane helix</keyword>
<feature type="region of interest" description="Disordered" evidence="5">
    <location>
        <begin position="1"/>
        <end position="26"/>
    </location>
</feature>
<protein>
    <submittedName>
        <fullName evidence="7">Metalloprotease</fullName>
    </submittedName>
</protein>
<name>A0A5C7FE92_9BACT</name>
<dbReference type="RefSeq" id="WP_147930707.1">
    <property type="nucleotide sequence ID" value="NZ_VOXD01000014.1"/>
</dbReference>
<keyword evidence="2 6" id="KW-0812">Transmembrane</keyword>
<sequence>MRLEGREGSKNVDDRRGRRGGLSGGTKTAGGIGLGGLIIAIIIMLMGGDPSEYLGAANSGVSTPQPRTSPAPSLENDDPNFRIVSVTLRENEKIWGQIFPQLYGREFKEPVLVVFEGEDRSACGFASAATGPFYCPADQKVYIDLQFADLMRQRFRAPGDFALAYVVAHEVGHHIQNLLGYSQQVSQARRRSSEKQANAMSVRLELQADYLAGVWAHYADSASKLLEDGDIREALVAASAIGDDAIQKQSQGYVVPDSFTHGTSEQRVKYFNAGYQSGDAKKETLDYFFSAAEL</sequence>
<evidence type="ECO:0000256" key="4">
    <source>
        <dbReference type="ARBA" id="ARBA00023136"/>
    </source>
</evidence>
<dbReference type="InterPro" id="IPR007343">
    <property type="entry name" value="Uncharacterised_pept_Zn_put"/>
</dbReference>
<keyword evidence="7" id="KW-0482">Metalloprotease</keyword>
<dbReference type="Proteomes" id="UP000321907">
    <property type="component" value="Unassembled WGS sequence"/>
</dbReference>
<dbReference type="GO" id="GO:0008237">
    <property type="term" value="F:metallopeptidase activity"/>
    <property type="evidence" value="ECO:0007669"/>
    <property type="project" value="UniProtKB-KW"/>
</dbReference>
<dbReference type="Pfam" id="PF04228">
    <property type="entry name" value="Zn_peptidase"/>
    <property type="match status" value="1"/>
</dbReference>
<feature type="transmembrane region" description="Helical" evidence="6">
    <location>
        <begin position="28"/>
        <end position="48"/>
    </location>
</feature>
<comment type="caution">
    <text evidence="7">The sequence shown here is derived from an EMBL/GenBank/DDBJ whole genome shotgun (WGS) entry which is preliminary data.</text>
</comment>
<evidence type="ECO:0000256" key="2">
    <source>
        <dbReference type="ARBA" id="ARBA00022692"/>
    </source>
</evidence>
<keyword evidence="7" id="KW-0645">Protease</keyword>
<evidence type="ECO:0000256" key="5">
    <source>
        <dbReference type="SAM" id="MobiDB-lite"/>
    </source>
</evidence>
<feature type="compositionally biased region" description="Basic and acidic residues" evidence="5">
    <location>
        <begin position="1"/>
        <end position="16"/>
    </location>
</feature>
<dbReference type="GO" id="GO:0016020">
    <property type="term" value="C:membrane"/>
    <property type="evidence" value="ECO:0007669"/>
    <property type="project" value="UniProtKB-SubCell"/>
</dbReference>
<evidence type="ECO:0000256" key="6">
    <source>
        <dbReference type="SAM" id="Phobius"/>
    </source>
</evidence>
<gene>
    <name evidence="7" type="ORF">FUA23_10550</name>
</gene>
<organism evidence="7 8">
    <name type="scientific">Neolewinella aurantiaca</name>
    <dbReference type="NCBI Taxonomy" id="2602767"/>
    <lineage>
        <taxon>Bacteria</taxon>
        <taxon>Pseudomonadati</taxon>
        <taxon>Bacteroidota</taxon>
        <taxon>Saprospiria</taxon>
        <taxon>Saprospirales</taxon>
        <taxon>Lewinellaceae</taxon>
        <taxon>Neolewinella</taxon>
    </lineage>
</organism>
<reference evidence="7 8" key="1">
    <citation type="submission" date="2019-08" db="EMBL/GenBank/DDBJ databases">
        <title>Lewinella sp. strain SSH13 Genome sequencing and assembly.</title>
        <authorList>
            <person name="Kim I."/>
        </authorList>
    </citation>
    <scope>NUCLEOTIDE SEQUENCE [LARGE SCALE GENOMIC DNA]</scope>
    <source>
        <strain evidence="7 8">SSH13</strain>
    </source>
</reference>
<evidence type="ECO:0000256" key="1">
    <source>
        <dbReference type="ARBA" id="ARBA00004167"/>
    </source>
</evidence>
<keyword evidence="7" id="KW-0378">Hydrolase</keyword>
<dbReference type="EMBL" id="VOXD01000014">
    <property type="protein sequence ID" value="TXF89397.1"/>
    <property type="molecule type" value="Genomic_DNA"/>
</dbReference>
<feature type="compositionally biased region" description="Polar residues" evidence="5">
    <location>
        <begin position="59"/>
        <end position="71"/>
    </location>
</feature>
<evidence type="ECO:0000256" key="3">
    <source>
        <dbReference type="ARBA" id="ARBA00022989"/>
    </source>
</evidence>
<proteinExistence type="predicted"/>
<dbReference type="GO" id="GO:0006508">
    <property type="term" value="P:proteolysis"/>
    <property type="evidence" value="ECO:0007669"/>
    <property type="project" value="UniProtKB-KW"/>
</dbReference>
<feature type="region of interest" description="Disordered" evidence="5">
    <location>
        <begin position="57"/>
        <end position="76"/>
    </location>
</feature>
<dbReference type="PANTHER" id="PTHR30168:SF0">
    <property type="entry name" value="INNER MEMBRANE PROTEIN"/>
    <property type="match status" value="1"/>
</dbReference>
<keyword evidence="4 6" id="KW-0472">Membrane</keyword>